<dbReference type="RefSeq" id="WP_089764027.1">
    <property type="nucleotide sequence ID" value="NZ_BKAT01000042.1"/>
</dbReference>
<name>A0A1H4FC21_9BACT</name>
<dbReference type="Proteomes" id="UP000199656">
    <property type="component" value="Unassembled WGS sequence"/>
</dbReference>
<proteinExistence type="predicted"/>
<dbReference type="STRING" id="408074.SAMN05660909_04282"/>
<protein>
    <recommendedName>
        <fullName evidence="3">Fungal lipase-like domain-containing protein</fullName>
    </recommendedName>
</protein>
<dbReference type="AlphaFoldDB" id="A0A1H4FC21"/>
<gene>
    <name evidence="1" type="ORF">SAMN05660909_04282</name>
</gene>
<keyword evidence="2" id="KW-1185">Reference proteome</keyword>
<organism evidence="1 2">
    <name type="scientific">Chitinophaga terrae</name>
    <name type="common">ex Kim and Jung 2007</name>
    <dbReference type="NCBI Taxonomy" id="408074"/>
    <lineage>
        <taxon>Bacteria</taxon>
        <taxon>Pseudomonadati</taxon>
        <taxon>Bacteroidota</taxon>
        <taxon>Chitinophagia</taxon>
        <taxon>Chitinophagales</taxon>
        <taxon>Chitinophagaceae</taxon>
        <taxon>Chitinophaga</taxon>
    </lineage>
</organism>
<dbReference type="EMBL" id="FNRL01000023">
    <property type="protein sequence ID" value="SEA94278.1"/>
    <property type="molecule type" value="Genomic_DNA"/>
</dbReference>
<sequence length="134" mass="14587">MNPDEQFNIVSHSEGGAFAAGIAAYLSENAWGDTKGNTVGTVLYLSPDEADEFEHTSSGKGIQVHNLRDPIAQYFPLKGIKRELQYDKGGLGEAHGGTVSTTVINDLQTLLNDVANSKDFQRIETSDGVIYRRK</sequence>
<dbReference type="OrthoDB" id="1376075at2"/>
<evidence type="ECO:0000313" key="2">
    <source>
        <dbReference type="Proteomes" id="UP000199656"/>
    </source>
</evidence>
<evidence type="ECO:0000313" key="1">
    <source>
        <dbReference type="EMBL" id="SEA94278.1"/>
    </source>
</evidence>
<reference evidence="2" key="1">
    <citation type="submission" date="2016-10" db="EMBL/GenBank/DDBJ databases">
        <authorList>
            <person name="Varghese N."/>
            <person name="Submissions S."/>
        </authorList>
    </citation>
    <scope>NUCLEOTIDE SEQUENCE [LARGE SCALE GENOMIC DNA]</scope>
    <source>
        <strain evidence="2">DSM 23920</strain>
    </source>
</reference>
<evidence type="ECO:0008006" key="3">
    <source>
        <dbReference type="Google" id="ProtNLM"/>
    </source>
</evidence>
<accession>A0A1H4FC21</accession>